<dbReference type="GO" id="GO:0004252">
    <property type="term" value="F:serine-type endopeptidase activity"/>
    <property type="evidence" value="ECO:0007669"/>
    <property type="project" value="InterPro"/>
</dbReference>
<organism evidence="8">
    <name type="scientific">freshwater metagenome</name>
    <dbReference type="NCBI Taxonomy" id="449393"/>
    <lineage>
        <taxon>unclassified sequences</taxon>
        <taxon>metagenomes</taxon>
        <taxon>ecological metagenomes</taxon>
    </lineage>
</organism>
<dbReference type="InterPro" id="IPR036852">
    <property type="entry name" value="Peptidase_S8/S53_dom_sf"/>
</dbReference>
<dbReference type="Pfam" id="PF00082">
    <property type="entry name" value="Peptidase_S8"/>
    <property type="match status" value="1"/>
</dbReference>
<evidence type="ECO:0000259" key="5">
    <source>
        <dbReference type="Pfam" id="PF00082"/>
    </source>
</evidence>
<dbReference type="Gene3D" id="3.40.50.200">
    <property type="entry name" value="Peptidase S8/S53 domain"/>
    <property type="match status" value="1"/>
</dbReference>
<dbReference type="PROSITE" id="PS00137">
    <property type="entry name" value="SUBTILASE_HIS"/>
    <property type="match status" value="1"/>
</dbReference>
<keyword evidence="1" id="KW-0645">Protease</keyword>
<dbReference type="Gene3D" id="3.50.30.30">
    <property type="match status" value="1"/>
</dbReference>
<evidence type="ECO:0000313" key="8">
    <source>
        <dbReference type="EMBL" id="CAB4776332.1"/>
    </source>
</evidence>
<evidence type="ECO:0000259" key="6">
    <source>
        <dbReference type="Pfam" id="PF02225"/>
    </source>
</evidence>
<dbReference type="CDD" id="cd02120">
    <property type="entry name" value="PA_subtilisin_like"/>
    <property type="match status" value="1"/>
</dbReference>
<dbReference type="InterPro" id="IPR022398">
    <property type="entry name" value="Peptidase_S8_His-AS"/>
</dbReference>
<proteinExistence type="predicted"/>
<dbReference type="SUPFAM" id="SSF52743">
    <property type="entry name" value="Subtilisin-like"/>
    <property type="match status" value="1"/>
</dbReference>
<evidence type="ECO:0000256" key="3">
    <source>
        <dbReference type="ARBA" id="ARBA00022801"/>
    </source>
</evidence>
<feature type="domain" description="Peptidase S8/S53" evidence="5">
    <location>
        <begin position="150"/>
        <end position="579"/>
    </location>
</feature>
<dbReference type="Pfam" id="PF02225">
    <property type="entry name" value="PA"/>
    <property type="match status" value="1"/>
</dbReference>
<dbReference type="AlphaFoldDB" id="A0A6J6VUR4"/>
<dbReference type="Pfam" id="PF05922">
    <property type="entry name" value="Inhibitor_I9"/>
    <property type="match status" value="1"/>
</dbReference>
<keyword evidence="4" id="KW-0720">Serine protease</keyword>
<keyword evidence="3" id="KW-0378">Hydrolase</keyword>
<evidence type="ECO:0000256" key="1">
    <source>
        <dbReference type="ARBA" id="ARBA00022670"/>
    </source>
</evidence>
<keyword evidence="2" id="KW-0732">Signal</keyword>
<dbReference type="InterPro" id="IPR045051">
    <property type="entry name" value="SBT"/>
</dbReference>
<protein>
    <submittedName>
        <fullName evidence="8">Unannotated protein</fullName>
    </submittedName>
</protein>
<dbReference type="InterPro" id="IPR015500">
    <property type="entry name" value="Peptidase_S8_subtilisin-rel"/>
</dbReference>
<reference evidence="8" key="1">
    <citation type="submission" date="2020-05" db="EMBL/GenBank/DDBJ databases">
        <authorList>
            <person name="Chiriac C."/>
            <person name="Salcher M."/>
            <person name="Ghai R."/>
            <person name="Kavagutti S V."/>
        </authorList>
    </citation>
    <scope>NUCLEOTIDE SEQUENCE</scope>
</reference>
<name>A0A6J6VUR4_9ZZZZ</name>
<dbReference type="InterPro" id="IPR023827">
    <property type="entry name" value="Peptidase_S8_Asp-AS"/>
</dbReference>
<gene>
    <name evidence="8" type="ORF">UFOPK2761_03709</name>
</gene>
<dbReference type="InterPro" id="IPR003137">
    <property type="entry name" value="PA_domain"/>
</dbReference>
<sequence>MDPHRLPRRGLRGALTTGLAVGLAAVLAAPAALLTGAPAAADERRDLYLVTLDGPGLAGTAPGLARDLAGLQLRARQDAVLDAVDAPPPAYRYESALSGVAVELTADQAATLAVEPGVARVEVDRVRPLAGRGGAGDPARLSPGGSARGGAGTVIGLVDTGLDPDSPLFAASPRLGRAPSGPAADCRTEPGWGPGWCTEKVVAGAWFVEGFGTDRLASSARLSPLDDTGHGTQVASIAAGNADVAVRLRGEEVGRYSGVAPQARLAVYKACWTAPDPDDDGCSTADLVAAVDRATADGVDVLNLSVGGPADLDTLALALLGAAEADVVVVGAAGNGGAGGTAHAAPWVTTVGAVTGPRREGEVRLGGGTRLVGASAATERSPRARLVRGADAAAPGATREQARRCVPGSLDTALVADRIVLCDRGGVGRVDKSQAVAAADGVGMVLAETGGATGTLEADLHAVPTVHLDAADASRLRSWAARHPRGAVVLVPRPVVDAAPEVPAWSGAGDPTAAHPKPDVVAPGDGVLGAVPDGSGWELLTGTSASAAWVSGVAARLRAERGWSASAVRSALVTTADPLPVGVLRAGAGRVRQQSVSSPGLVLGLDPADYRRWLEGRRASLNTPALVVRRQGTVTRTVTNIGSRPRYVSTSVVGLDGRPVSVLPAAVVLGPGESHRITVRIGLGDGSQEDGAVLLRTGDGTRARLPLLVTR</sequence>
<feature type="domain" description="Inhibitor I9" evidence="7">
    <location>
        <begin position="90"/>
        <end position="129"/>
    </location>
</feature>
<dbReference type="PRINTS" id="PR00723">
    <property type="entry name" value="SUBTILISIN"/>
</dbReference>
<evidence type="ECO:0000259" key="7">
    <source>
        <dbReference type="Pfam" id="PF05922"/>
    </source>
</evidence>
<evidence type="ECO:0000256" key="4">
    <source>
        <dbReference type="ARBA" id="ARBA00022825"/>
    </source>
</evidence>
<dbReference type="InterPro" id="IPR010259">
    <property type="entry name" value="S8pro/Inhibitor_I9"/>
</dbReference>
<dbReference type="EMBL" id="CAEZYQ010000068">
    <property type="protein sequence ID" value="CAB4776332.1"/>
    <property type="molecule type" value="Genomic_DNA"/>
</dbReference>
<accession>A0A6J6VUR4</accession>
<feature type="domain" description="PA" evidence="6">
    <location>
        <begin position="403"/>
        <end position="476"/>
    </location>
</feature>
<dbReference type="PROSITE" id="PS00136">
    <property type="entry name" value="SUBTILASE_ASP"/>
    <property type="match status" value="1"/>
</dbReference>
<dbReference type="GO" id="GO:0006508">
    <property type="term" value="P:proteolysis"/>
    <property type="evidence" value="ECO:0007669"/>
    <property type="project" value="UniProtKB-KW"/>
</dbReference>
<dbReference type="PANTHER" id="PTHR10795">
    <property type="entry name" value="PROPROTEIN CONVERTASE SUBTILISIN/KEXIN"/>
    <property type="match status" value="1"/>
</dbReference>
<dbReference type="PROSITE" id="PS51892">
    <property type="entry name" value="SUBTILASE"/>
    <property type="match status" value="1"/>
</dbReference>
<dbReference type="InterPro" id="IPR000209">
    <property type="entry name" value="Peptidase_S8/S53_dom"/>
</dbReference>
<evidence type="ECO:0000256" key="2">
    <source>
        <dbReference type="ARBA" id="ARBA00022729"/>
    </source>
</evidence>